<keyword evidence="3" id="KW-1185">Reference proteome</keyword>
<keyword evidence="1" id="KW-1133">Transmembrane helix</keyword>
<keyword evidence="1" id="KW-0812">Transmembrane</keyword>
<dbReference type="EMBL" id="MCFD01000005">
    <property type="protein sequence ID" value="ORX70506.1"/>
    <property type="molecule type" value="Genomic_DNA"/>
</dbReference>
<dbReference type="RefSeq" id="XP_040744085.1">
    <property type="nucleotide sequence ID" value="XM_040887199.1"/>
</dbReference>
<dbReference type="AlphaFoldDB" id="A0A1Y1WB84"/>
<name>A0A1Y1WB84_9FUNG</name>
<protein>
    <submittedName>
        <fullName evidence="2">Uncharacterized protein</fullName>
    </submittedName>
</protein>
<reference evidence="2 3" key="1">
    <citation type="submission" date="2016-07" db="EMBL/GenBank/DDBJ databases">
        <title>Pervasive Adenine N6-methylation of Active Genes in Fungi.</title>
        <authorList>
            <consortium name="DOE Joint Genome Institute"/>
            <person name="Mondo S.J."/>
            <person name="Dannebaum R.O."/>
            <person name="Kuo R.C."/>
            <person name="Labutti K."/>
            <person name="Haridas S."/>
            <person name="Kuo A."/>
            <person name="Salamov A."/>
            <person name="Ahrendt S.R."/>
            <person name="Lipzen A."/>
            <person name="Sullivan W."/>
            <person name="Andreopoulos W.B."/>
            <person name="Clum A."/>
            <person name="Lindquist E."/>
            <person name="Daum C."/>
            <person name="Ramamoorthy G.K."/>
            <person name="Gryganskyi A."/>
            <person name="Culley D."/>
            <person name="Magnuson J.K."/>
            <person name="James T.Y."/>
            <person name="O'Malley M.A."/>
            <person name="Stajich J.E."/>
            <person name="Spatafora J.W."/>
            <person name="Visel A."/>
            <person name="Grigoriev I.V."/>
        </authorList>
    </citation>
    <scope>NUCLEOTIDE SEQUENCE [LARGE SCALE GENOMIC DNA]</scope>
    <source>
        <strain evidence="2 3">ATCC 12442</strain>
    </source>
</reference>
<accession>A0A1Y1WB84</accession>
<comment type="caution">
    <text evidence="2">The sequence shown here is derived from an EMBL/GenBank/DDBJ whole genome shotgun (WGS) entry which is preliminary data.</text>
</comment>
<sequence>MSFTNIIKPTSVSYSDESLKEPALKRNNPAVIAAFSVMAVASLVGVGFMAHYLVQISHFQHDILENKTNPTKAAKIIFGVDIFSFIKRAMLLGIFCVPAFIISVAALVVMAVPRWRNR</sequence>
<feature type="transmembrane region" description="Helical" evidence="1">
    <location>
        <begin position="89"/>
        <end position="112"/>
    </location>
</feature>
<dbReference type="GeneID" id="63803847"/>
<keyword evidence="1" id="KW-0472">Membrane</keyword>
<dbReference type="Proteomes" id="UP000193922">
    <property type="component" value="Unassembled WGS sequence"/>
</dbReference>
<feature type="transmembrane region" description="Helical" evidence="1">
    <location>
        <begin position="30"/>
        <end position="54"/>
    </location>
</feature>
<organism evidence="2 3">
    <name type="scientific">Linderina pennispora</name>
    <dbReference type="NCBI Taxonomy" id="61395"/>
    <lineage>
        <taxon>Eukaryota</taxon>
        <taxon>Fungi</taxon>
        <taxon>Fungi incertae sedis</taxon>
        <taxon>Zoopagomycota</taxon>
        <taxon>Kickxellomycotina</taxon>
        <taxon>Kickxellomycetes</taxon>
        <taxon>Kickxellales</taxon>
        <taxon>Kickxellaceae</taxon>
        <taxon>Linderina</taxon>
    </lineage>
</organism>
<proteinExistence type="predicted"/>
<evidence type="ECO:0000256" key="1">
    <source>
        <dbReference type="SAM" id="Phobius"/>
    </source>
</evidence>
<evidence type="ECO:0000313" key="2">
    <source>
        <dbReference type="EMBL" id="ORX70506.1"/>
    </source>
</evidence>
<gene>
    <name evidence="2" type="ORF">DL89DRAFT_266719</name>
</gene>
<evidence type="ECO:0000313" key="3">
    <source>
        <dbReference type="Proteomes" id="UP000193922"/>
    </source>
</evidence>